<dbReference type="OrthoDB" id="5917852at2"/>
<evidence type="ECO:0000313" key="3">
    <source>
        <dbReference type="Proteomes" id="UP000190162"/>
    </source>
</evidence>
<sequence>MGKKKKQVVGRRWFWGQHLVLCHGPVDAIFRIWFGEKVGRFGRTTSNSRIHINEPSLFGDRDTYGGVVGDIDVLMGYQHQAPNDYLAKHCSVSVGSIKVVSAFRHLCSLVFRRPEMGNSTYPPAVSVEVERVATGWHGGAIWYASKARIGDGGLNPAHIIHELIECPEWGVGNSNIDDDAFIRCANTLYSESFGLNSFWTKQQSVEDFIKDICRYINGYVFTDESTGKITMRLARNDYDPATIPELNANSIRTVRNVSRRTQADIINTLTVNYTEPANYEKAALTVINSALVHATGRTVGESLNMPMIRDAQLAQRVGMRELKVLSAELLTCEIYCDTTAAIYQPGDVVRVVFPPAGLNHIMRIQSKRRGGMDKPEIKLEAIQDVFTAATGNYDPPPPSD</sequence>
<gene>
    <name evidence="2" type="ORF">SAMN02745132_03170</name>
</gene>
<dbReference type="Proteomes" id="UP000190162">
    <property type="component" value="Unassembled WGS sequence"/>
</dbReference>
<accession>A0A1T4V427</accession>
<reference evidence="3" key="1">
    <citation type="submission" date="2017-02" db="EMBL/GenBank/DDBJ databases">
        <authorList>
            <person name="Varghese N."/>
            <person name="Submissions S."/>
        </authorList>
    </citation>
    <scope>NUCLEOTIDE SEQUENCE [LARGE SCALE GENOMIC DNA]</scope>
    <source>
        <strain evidence="3">DSM 22720</strain>
    </source>
</reference>
<dbReference type="AlphaFoldDB" id="A0A1T4V427"/>
<organism evidence="2 3">
    <name type="scientific">Enterovibrio nigricans DSM 22720</name>
    <dbReference type="NCBI Taxonomy" id="1121868"/>
    <lineage>
        <taxon>Bacteria</taxon>
        <taxon>Pseudomonadati</taxon>
        <taxon>Pseudomonadota</taxon>
        <taxon>Gammaproteobacteria</taxon>
        <taxon>Vibrionales</taxon>
        <taxon>Vibrionaceae</taxon>
        <taxon>Enterovibrio</taxon>
    </lineage>
</organism>
<dbReference type="EMBL" id="FUXU01000046">
    <property type="protein sequence ID" value="SKA59688.1"/>
    <property type="molecule type" value="Genomic_DNA"/>
</dbReference>
<dbReference type="RefSeq" id="WP_078753404.1">
    <property type="nucleotide sequence ID" value="NZ_FUXU01000046.1"/>
</dbReference>
<dbReference type="InterPro" id="IPR032876">
    <property type="entry name" value="J_dom"/>
</dbReference>
<dbReference type="Pfam" id="PF13550">
    <property type="entry name" value="Phage-tail_3"/>
    <property type="match status" value="1"/>
</dbReference>
<evidence type="ECO:0000313" key="2">
    <source>
        <dbReference type="EMBL" id="SKA59688.1"/>
    </source>
</evidence>
<name>A0A1T4V427_9GAMM</name>
<keyword evidence="3" id="KW-1185">Reference proteome</keyword>
<proteinExistence type="predicted"/>
<evidence type="ECO:0000259" key="1">
    <source>
        <dbReference type="Pfam" id="PF13550"/>
    </source>
</evidence>
<protein>
    <submittedName>
        <fullName evidence="2">Putative phage tail protein</fullName>
    </submittedName>
</protein>
<feature type="domain" description="Tip attachment protein J" evidence="1">
    <location>
        <begin position="200"/>
        <end position="364"/>
    </location>
</feature>